<evidence type="ECO:0000313" key="4">
    <source>
        <dbReference type="EMBL" id="QBK26752.1"/>
    </source>
</evidence>
<dbReference type="KEGG" id="uth:DKZ56_13375"/>
<feature type="domain" description="Baseplate J-like C-terminal" evidence="3">
    <location>
        <begin position="262"/>
        <end position="350"/>
    </location>
</feature>
<proteinExistence type="inferred from homology"/>
<gene>
    <name evidence="4" type="ORF">DKZ56_13375</name>
</gene>
<keyword evidence="5" id="KW-1185">Reference proteome</keyword>
<dbReference type="Pfam" id="PF26079">
    <property type="entry name" value="Baseplate_J_C"/>
    <property type="match status" value="1"/>
</dbReference>
<name>A0A4P6UY51_9BACL</name>
<feature type="domain" description="Baseplate J-like central" evidence="2">
    <location>
        <begin position="176"/>
        <end position="254"/>
    </location>
</feature>
<sequence>MFENITPERLLEEALSQVPNDIDKREGSIIYDALAPHTIQLYQLYLSMESLINEMFGDTASREFLIRLCLDRGITPKPATHAILKGEFNIDIPIGSRFSLDELNYVASKRISQGIYEIQCETAGSIGNTRFGTLIPIEYIDGLQKAELTELLVPGEDEESTESLRKRYLESFDSKAYGGNRKDYKDKVHELQGVGGVKAVRFRDGMHNVLLVVMDSQYRTPSQSLLNDLQTVIDPEGNKGEGLGIAPIGHVVKIEGVIEVPVNITLNITYEESYAWEDIELEVHQAIDDYFLELKKTWEDSEQLVVRIIQIETRILEINGVVDVQNTLLNGAPENLILGIFEIPVRGEVSG</sequence>
<dbReference type="InterPro" id="IPR058531">
    <property type="entry name" value="Baseplate_J_M"/>
</dbReference>
<dbReference type="RefSeq" id="WP_208650437.1">
    <property type="nucleotide sequence ID" value="NZ_CP036528.1"/>
</dbReference>
<dbReference type="InterPro" id="IPR058530">
    <property type="entry name" value="Baseplate_J-like_C"/>
</dbReference>
<evidence type="ECO:0000259" key="3">
    <source>
        <dbReference type="Pfam" id="PF26079"/>
    </source>
</evidence>
<dbReference type="EMBL" id="CP036528">
    <property type="protein sequence ID" value="QBK26752.1"/>
    <property type="molecule type" value="Genomic_DNA"/>
</dbReference>
<accession>A0A4P6UY51</accession>
<reference evidence="4 5" key="1">
    <citation type="submission" date="2019-02" db="EMBL/GenBank/DDBJ databases">
        <title>Ureibacillus thermophilus.</title>
        <authorList>
            <person name="Sunny J.S."/>
            <person name="Natarajan A."/>
            <person name="Saleena L.M."/>
        </authorList>
    </citation>
    <scope>NUCLEOTIDE SEQUENCE [LARGE SCALE GENOMIC DNA]</scope>
    <source>
        <strain evidence="4 5">LM102</strain>
    </source>
</reference>
<protein>
    <submittedName>
        <fullName evidence="4">Baseplate J/gp47 family protein</fullName>
    </submittedName>
</protein>
<evidence type="ECO:0000259" key="2">
    <source>
        <dbReference type="Pfam" id="PF26078"/>
    </source>
</evidence>
<comment type="similarity">
    <text evidence="1">Belongs to the Mu gp47/PBSX XkdT family.</text>
</comment>
<dbReference type="AlphaFoldDB" id="A0A4P6UY51"/>
<dbReference type="PANTHER" id="PTHR37829">
    <property type="entry name" value="PHAGE-LIKE ELEMENT PBSX PROTEIN XKDT"/>
    <property type="match status" value="1"/>
</dbReference>
<dbReference type="InterPro" id="IPR052399">
    <property type="entry name" value="Phage_Baseplate_Assmbl_Protein"/>
</dbReference>
<dbReference type="PANTHER" id="PTHR37829:SF3">
    <property type="entry name" value="PROTEIN JAYE-RELATED"/>
    <property type="match status" value="1"/>
</dbReference>
<evidence type="ECO:0000313" key="5">
    <source>
        <dbReference type="Proteomes" id="UP000291151"/>
    </source>
</evidence>
<dbReference type="Proteomes" id="UP000291151">
    <property type="component" value="Chromosome"/>
</dbReference>
<dbReference type="Pfam" id="PF26078">
    <property type="entry name" value="Baseplate_J_M"/>
    <property type="match status" value="1"/>
</dbReference>
<evidence type="ECO:0000256" key="1">
    <source>
        <dbReference type="ARBA" id="ARBA00038087"/>
    </source>
</evidence>
<organism evidence="4 5">
    <name type="scientific">Ureibacillus thermophilus</name>
    <dbReference type="NCBI Taxonomy" id="367743"/>
    <lineage>
        <taxon>Bacteria</taxon>
        <taxon>Bacillati</taxon>
        <taxon>Bacillota</taxon>
        <taxon>Bacilli</taxon>
        <taxon>Bacillales</taxon>
        <taxon>Caryophanaceae</taxon>
        <taxon>Ureibacillus</taxon>
    </lineage>
</organism>